<reference evidence="4 5" key="1">
    <citation type="submission" date="2019-08" db="EMBL/GenBank/DDBJ databases">
        <title>The genome of the soybean aphid Biotype 1, its phylome, world population structure and adaptation to the North American continent.</title>
        <authorList>
            <person name="Giordano R."/>
            <person name="Donthu R.K."/>
            <person name="Hernandez A.G."/>
            <person name="Wright C.L."/>
            <person name="Zimin A.V."/>
        </authorList>
    </citation>
    <scope>NUCLEOTIDE SEQUENCE [LARGE SCALE GENOMIC DNA]</scope>
    <source>
        <tissue evidence="4">Whole aphids</tissue>
    </source>
</reference>
<dbReference type="InterPro" id="IPR026091">
    <property type="entry name" value="HPS4"/>
</dbReference>
<dbReference type="Proteomes" id="UP000475862">
    <property type="component" value="Unassembled WGS sequence"/>
</dbReference>
<gene>
    <name evidence="4" type="ORF">AGLY_008670</name>
</gene>
<dbReference type="InterPro" id="IPR043987">
    <property type="entry name" value="CCZ1/INTU/HSP4_longin_1"/>
</dbReference>
<proteinExistence type="predicted"/>
<evidence type="ECO:0000313" key="5">
    <source>
        <dbReference type="Proteomes" id="UP000475862"/>
    </source>
</evidence>
<dbReference type="GO" id="GO:0005765">
    <property type="term" value="C:lysosomal membrane"/>
    <property type="evidence" value="ECO:0007669"/>
    <property type="project" value="TreeGrafter"/>
</dbReference>
<dbReference type="GO" id="GO:0031085">
    <property type="term" value="C:BLOC-3 complex"/>
    <property type="evidence" value="ECO:0007669"/>
    <property type="project" value="TreeGrafter"/>
</dbReference>
<dbReference type="GO" id="GO:0016192">
    <property type="term" value="P:vesicle-mediated transport"/>
    <property type="evidence" value="ECO:0007669"/>
    <property type="project" value="InterPro"/>
</dbReference>
<evidence type="ECO:0000256" key="1">
    <source>
        <dbReference type="SAM" id="MobiDB-lite"/>
    </source>
</evidence>
<dbReference type="GO" id="GO:0031410">
    <property type="term" value="C:cytoplasmic vesicle"/>
    <property type="evidence" value="ECO:0007669"/>
    <property type="project" value="TreeGrafter"/>
</dbReference>
<dbReference type="Pfam" id="PF19031">
    <property type="entry name" value="Intu_longin_1"/>
    <property type="match status" value="1"/>
</dbReference>
<feature type="compositionally biased region" description="Polar residues" evidence="1">
    <location>
        <begin position="269"/>
        <end position="281"/>
    </location>
</feature>
<name>A0A6G0TK58_APHGL</name>
<evidence type="ECO:0000259" key="3">
    <source>
        <dbReference type="Pfam" id="PF19033"/>
    </source>
</evidence>
<dbReference type="PANTHER" id="PTHR14407:SF9">
    <property type="entry name" value="BLOC-3 COMPLEX MEMBER HPS4"/>
    <property type="match status" value="1"/>
</dbReference>
<dbReference type="EMBL" id="VYZN01000029">
    <property type="protein sequence ID" value="KAE9534163.1"/>
    <property type="molecule type" value="Genomic_DNA"/>
</dbReference>
<dbReference type="OrthoDB" id="16754at2759"/>
<dbReference type="PANTHER" id="PTHR14407">
    <property type="entry name" value="HERMANSKY-PUDLAK SYNDROME 4 PROTEIN LIGHT-EAR PROTEIN-RELATED"/>
    <property type="match status" value="1"/>
</dbReference>
<feature type="domain" description="CCZ1/INTU/HPS4 third Longin" evidence="3">
    <location>
        <begin position="549"/>
        <end position="621"/>
    </location>
</feature>
<feature type="region of interest" description="Disordered" evidence="1">
    <location>
        <begin position="256"/>
        <end position="299"/>
    </location>
</feature>
<dbReference type="GO" id="GO:0031267">
    <property type="term" value="F:small GTPase binding"/>
    <property type="evidence" value="ECO:0007669"/>
    <property type="project" value="TreeGrafter"/>
</dbReference>
<dbReference type="GO" id="GO:0005085">
    <property type="term" value="F:guanyl-nucleotide exchange factor activity"/>
    <property type="evidence" value="ECO:0007669"/>
    <property type="project" value="TreeGrafter"/>
</dbReference>
<comment type="caution">
    <text evidence="4">The sequence shown here is derived from an EMBL/GenBank/DDBJ whole genome shotgun (WGS) entry which is preliminary data.</text>
</comment>
<dbReference type="GO" id="GO:0006605">
    <property type="term" value="P:protein targeting"/>
    <property type="evidence" value="ECO:0007669"/>
    <property type="project" value="TreeGrafter"/>
</dbReference>
<evidence type="ECO:0008006" key="6">
    <source>
        <dbReference type="Google" id="ProtNLM"/>
    </source>
</evidence>
<evidence type="ECO:0000259" key="2">
    <source>
        <dbReference type="Pfam" id="PF19031"/>
    </source>
</evidence>
<dbReference type="AlphaFoldDB" id="A0A6G0TK58"/>
<dbReference type="InterPro" id="IPR043989">
    <property type="entry name" value="CCZ1/INTU/HSP4_longin_3"/>
</dbReference>
<sequence length="652" mass="73418">MSRELLIVFVYDPRFCTTEADDPQNSILYFHPPWVSSSQKLALSGQLMGIVKFSSSVFSTPSVLALRSGKFAIRHFGSSTLCVGTDRNIPDSVLQNRADTLYNILVTYHFNITEILDHKILCEQLNIVISSYLSLLLVSSNMFSTTAVLKFPKSGGNILLEAMQILESMQEKNKVLGGMLLHQNKIVVTQFGFELTKLIQLTNPFCNKIPAENVKGSFHLPLGTQLLYIFVDKEQVLQIRKTATSLKQSVKKASKWRQKNKLADKSQDCPKNNKNSENKNMFTVEEEDTPDSNSGSICSMPDIVKESIIKAEKRQEKSSAGKCSSLESSLKEMPNFSKLVTLRKDTTRYQSLRLLSKTTNDDNLKHDDKYRTLCDPYFPLLRDDDYAVSKALYDKQLSQHYTDLDLKAQTEKEKILKSKKPVRPTSIPLNLQALDRKPALKEDIMTPLMAKLSMTESYNFATPTESICRTPTSFQLQTNSASHQKLLLFVAGFQNTSIMVLLEKEAENDAELIHLLWNLSFNNLGDLEHSINNTITNVPDTYNLQGTDETYGYMVMDTTNAGMIDKHGNWLGSQTILATSIHDTFQKKPSVLDIIIRNDDNIVYGNKCGSRELFYQQSGNIVSGLPTPSDIMGVVSTTAKRRLQRDHGIIIL</sequence>
<evidence type="ECO:0000313" key="4">
    <source>
        <dbReference type="EMBL" id="KAE9534163.1"/>
    </source>
</evidence>
<dbReference type="Pfam" id="PF19033">
    <property type="entry name" value="Intu_longin_3"/>
    <property type="match status" value="1"/>
</dbReference>
<organism evidence="4 5">
    <name type="scientific">Aphis glycines</name>
    <name type="common">Soybean aphid</name>
    <dbReference type="NCBI Taxonomy" id="307491"/>
    <lineage>
        <taxon>Eukaryota</taxon>
        <taxon>Metazoa</taxon>
        <taxon>Ecdysozoa</taxon>
        <taxon>Arthropoda</taxon>
        <taxon>Hexapoda</taxon>
        <taxon>Insecta</taxon>
        <taxon>Pterygota</taxon>
        <taxon>Neoptera</taxon>
        <taxon>Paraneoptera</taxon>
        <taxon>Hemiptera</taxon>
        <taxon>Sternorrhyncha</taxon>
        <taxon>Aphidomorpha</taxon>
        <taxon>Aphidoidea</taxon>
        <taxon>Aphididae</taxon>
        <taxon>Aphidini</taxon>
        <taxon>Aphis</taxon>
        <taxon>Aphis</taxon>
    </lineage>
</organism>
<feature type="domain" description="CCZ1/INTU/HSP4 first Longin" evidence="2">
    <location>
        <begin position="6"/>
        <end position="108"/>
    </location>
</feature>
<keyword evidence="5" id="KW-1185">Reference proteome</keyword>
<accession>A0A6G0TK58</accession>
<protein>
    <recommendedName>
        <fullName evidence="6">CCZ1/INTU/HSP4 first Longin domain-containing protein</fullName>
    </recommendedName>
</protein>